<dbReference type="AlphaFoldDB" id="A0A8H6T3J0"/>
<keyword evidence="3" id="KW-1185">Reference proteome</keyword>
<sequence length="401" mass="42979">MSVGAIDPAHGAQLASVSPALASDQPGVAGANGPPTGGQSMNGSDVNRAARYFIFTTWTTESLHASRLTGKWRFPAADGPEPAVPDGMLQAADALRAARLRNRLARALDVGTEVFALFLDRNSRQLHGCARITGVHPRSSLASGAVAEPCSHASGLRSTIQAATRRIEGASAAGPSHAPELYCSLDSEQKPKMVRKLMEFDSETPTVPGPRSTSPTDRVEEPVWSRITMILDLQWITTHGQRLPLREVASLHDLWPGDPELPLRKAYDGQQLPPAVGAAFLDAWARHHPAPKIDEAGDQSVQVQRFPNAAAGPNPSPWVLRASNLPGDTTLAEMHSSFMPQPGPAALSMTLLPMSPHSALVYYNSEAEMHAALAQHNRAQPRLRPEDPSPQSLTDPEGNIR</sequence>
<dbReference type="RefSeq" id="XP_037223793.1">
    <property type="nucleotide sequence ID" value="XM_037360908.1"/>
</dbReference>
<proteinExistence type="predicted"/>
<name>A0A8H6T3J0_9AGAR</name>
<gene>
    <name evidence="2" type="ORF">MIND_00408400</name>
</gene>
<evidence type="ECO:0000313" key="3">
    <source>
        <dbReference type="Proteomes" id="UP000636479"/>
    </source>
</evidence>
<comment type="caution">
    <text evidence="2">The sequence shown here is derived from an EMBL/GenBank/DDBJ whole genome shotgun (WGS) entry which is preliminary data.</text>
</comment>
<accession>A0A8H6T3J0</accession>
<dbReference type="GeneID" id="59343424"/>
<reference evidence="2" key="1">
    <citation type="submission" date="2020-05" db="EMBL/GenBank/DDBJ databases">
        <title>Mycena genomes resolve the evolution of fungal bioluminescence.</title>
        <authorList>
            <person name="Tsai I.J."/>
        </authorList>
    </citation>
    <scope>NUCLEOTIDE SEQUENCE</scope>
    <source>
        <strain evidence="2">171206Taipei</strain>
    </source>
</reference>
<protein>
    <submittedName>
        <fullName evidence="2">Uncharacterized protein</fullName>
    </submittedName>
</protein>
<dbReference type="Gene3D" id="3.10.590.10">
    <property type="entry name" value="ph1033 like domains"/>
    <property type="match status" value="1"/>
</dbReference>
<feature type="region of interest" description="Disordered" evidence="1">
    <location>
        <begin position="375"/>
        <end position="401"/>
    </location>
</feature>
<feature type="region of interest" description="Disordered" evidence="1">
    <location>
        <begin position="23"/>
        <end position="44"/>
    </location>
</feature>
<organism evidence="2 3">
    <name type="scientific">Mycena indigotica</name>
    <dbReference type="NCBI Taxonomy" id="2126181"/>
    <lineage>
        <taxon>Eukaryota</taxon>
        <taxon>Fungi</taxon>
        <taxon>Dikarya</taxon>
        <taxon>Basidiomycota</taxon>
        <taxon>Agaricomycotina</taxon>
        <taxon>Agaricomycetes</taxon>
        <taxon>Agaricomycetidae</taxon>
        <taxon>Agaricales</taxon>
        <taxon>Marasmiineae</taxon>
        <taxon>Mycenaceae</taxon>
        <taxon>Mycena</taxon>
    </lineage>
</organism>
<evidence type="ECO:0000256" key="1">
    <source>
        <dbReference type="SAM" id="MobiDB-lite"/>
    </source>
</evidence>
<evidence type="ECO:0000313" key="2">
    <source>
        <dbReference type="EMBL" id="KAF7310343.1"/>
    </source>
</evidence>
<dbReference type="Proteomes" id="UP000636479">
    <property type="component" value="Unassembled WGS sequence"/>
</dbReference>
<dbReference type="EMBL" id="JACAZF010000003">
    <property type="protein sequence ID" value="KAF7310343.1"/>
    <property type="molecule type" value="Genomic_DNA"/>
</dbReference>